<evidence type="ECO:0000256" key="2">
    <source>
        <dbReference type="ARBA" id="ARBA00009347"/>
    </source>
</evidence>
<keyword evidence="9" id="KW-1185">Reference proteome</keyword>
<dbReference type="GO" id="GO:0050660">
    <property type="term" value="F:flavin adenine dinucleotide binding"/>
    <property type="evidence" value="ECO:0007669"/>
    <property type="project" value="InterPro"/>
</dbReference>
<keyword evidence="3" id="KW-0285">Flavoprotein</keyword>
<dbReference type="Proteomes" id="UP000479526">
    <property type="component" value="Unassembled WGS sequence"/>
</dbReference>
<gene>
    <name evidence="8" type="ORF">GT755_23445</name>
</gene>
<evidence type="ECO:0000259" key="7">
    <source>
        <dbReference type="Pfam" id="PF02771"/>
    </source>
</evidence>
<proteinExistence type="inferred from homology"/>
<feature type="domain" description="Acyl-CoA dehydrogenase/oxidase N-terminal" evidence="7">
    <location>
        <begin position="7"/>
        <end position="105"/>
    </location>
</feature>
<comment type="similarity">
    <text evidence="2">Belongs to the acyl-CoA dehydrogenase family.</text>
</comment>
<accession>A0A7C9N950</accession>
<feature type="domain" description="Acyl-CoA dehydrogenase/oxidase C-terminal" evidence="6">
    <location>
        <begin position="192"/>
        <end position="323"/>
    </location>
</feature>
<sequence>MDFDLDEPQRELRTLAAGLLDKEADPEAHEKTGEPYDARLWATMARAGLTGACLPEESGGAGLGPVEMAVLLREVGAHVAPVPLLPALVTGLTVGRHGSAAQKGRLASVVEGGAPYTYGVGGRVAVANGRLTGRVAGVPYAAQAAGLLVAAGDDVYVVRPEALTVQTTVVTLDDAPGELIAGAAHELGLLVRAALTATASGVLAQALKITTDHVRTRRQFGRALAEFQAVTMQIADVYIAARALDVAVWSGVFRLAAGLDADRDLAVAALHTADSALRALYTCQHLHGGLGLDVTYPLHRYFAWGKHAAHALGGAEAQLDLIGDLECSSN</sequence>
<dbReference type="PANTHER" id="PTHR43884:SF20">
    <property type="entry name" value="ACYL-COA DEHYDROGENASE FADE28"/>
    <property type="match status" value="1"/>
</dbReference>
<evidence type="ECO:0000313" key="9">
    <source>
        <dbReference type="Proteomes" id="UP000479526"/>
    </source>
</evidence>
<dbReference type="InterPro" id="IPR013786">
    <property type="entry name" value="AcylCoA_DH/ox_N"/>
</dbReference>
<dbReference type="Pfam" id="PF00441">
    <property type="entry name" value="Acyl-CoA_dh_1"/>
    <property type="match status" value="1"/>
</dbReference>
<evidence type="ECO:0000256" key="3">
    <source>
        <dbReference type="ARBA" id="ARBA00022630"/>
    </source>
</evidence>
<evidence type="ECO:0000259" key="6">
    <source>
        <dbReference type="Pfam" id="PF00441"/>
    </source>
</evidence>
<dbReference type="Gene3D" id="1.20.140.10">
    <property type="entry name" value="Butyryl-CoA Dehydrogenase, subunit A, domain 3"/>
    <property type="match status" value="1"/>
</dbReference>
<evidence type="ECO:0000256" key="5">
    <source>
        <dbReference type="ARBA" id="ARBA00023002"/>
    </source>
</evidence>
<keyword evidence="5" id="KW-0560">Oxidoreductase</keyword>
<evidence type="ECO:0000256" key="1">
    <source>
        <dbReference type="ARBA" id="ARBA00001974"/>
    </source>
</evidence>
<dbReference type="InterPro" id="IPR009075">
    <property type="entry name" value="AcylCo_DH/oxidase_C"/>
</dbReference>
<dbReference type="InterPro" id="IPR036250">
    <property type="entry name" value="AcylCo_DH-like_C"/>
</dbReference>
<protein>
    <submittedName>
        <fullName evidence="8">Acyl-CoA dehydrogenase</fullName>
    </submittedName>
</protein>
<name>A0A7C9N950_9ACTN</name>
<dbReference type="PANTHER" id="PTHR43884">
    <property type="entry name" value="ACYL-COA DEHYDROGENASE"/>
    <property type="match status" value="1"/>
</dbReference>
<dbReference type="RefSeq" id="WP_161481803.1">
    <property type="nucleotide sequence ID" value="NZ_WXEW01000007.1"/>
</dbReference>
<dbReference type="SUPFAM" id="SSF47203">
    <property type="entry name" value="Acyl-CoA dehydrogenase C-terminal domain-like"/>
    <property type="match status" value="1"/>
</dbReference>
<dbReference type="EMBL" id="WXEW01000007">
    <property type="protein sequence ID" value="NAS24633.1"/>
    <property type="molecule type" value="Genomic_DNA"/>
</dbReference>
<keyword evidence="4" id="KW-0274">FAD</keyword>
<evidence type="ECO:0000313" key="8">
    <source>
        <dbReference type="EMBL" id="NAS24633.1"/>
    </source>
</evidence>
<dbReference type="InterPro" id="IPR009100">
    <property type="entry name" value="AcylCoA_DH/oxidase_NM_dom_sf"/>
</dbReference>
<reference evidence="8 9" key="1">
    <citation type="submission" date="2020-01" db="EMBL/GenBank/DDBJ databases">
        <title>Herbidospora sp. NEAU-GS84 nov., a novel actinomycete isolated from soil.</title>
        <authorList>
            <person name="Han L."/>
        </authorList>
    </citation>
    <scope>NUCLEOTIDE SEQUENCE [LARGE SCALE GENOMIC DNA]</scope>
    <source>
        <strain evidence="8 9">NEAU-GS84</strain>
    </source>
</reference>
<evidence type="ECO:0000256" key="4">
    <source>
        <dbReference type="ARBA" id="ARBA00022827"/>
    </source>
</evidence>
<dbReference type="Pfam" id="PF02771">
    <property type="entry name" value="Acyl-CoA_dh_N"/>
    <property type="match status" value="1"/>
</dbReference>
<dbReference type="SUPFAM" id="SSF56645">
    <property type="entry name" value="Acyl-CoA dehydrogenase NM domain-like"/>
    <property type="match status" value="1"/>
</dbReference>
<dbReference type="AlphaFoldDB" id="A0A7C9N950"/>
<dbReference type="Gene3D" id="1.10.540.10">
    <property type="entry name" value="Acyl-CoA dehydrogenase/oxidase, N-terminal domain"/>
    <property type="match status" value="1"/>
</dbReference>
<comment type="caution">
    <text evidence="8">The sequence shown here is derived from an EMBL/GenBank/DDBJ whole genome shotgun (WGS) entry which is preliminary data.</text>
</comment>
<dbReference type="InterPro" id="IPR037069">
    <property type="entry name" value="AcylCoA_DH/ox_N_sf"/>
</dbReference>
<comment type="cofactor">
    <cofactor evidence="1">
        <name>FAD</name>
        <dbReference type="ChEBI" id="CHEBI:57692"/>
    </cofactor>
</comment>
<dbReference type="GO" id="GO:0003995">
    <property type="term" value="F:acyl-CoA dehydrogenase activity"/>
    <property type="evidence" value="ECO:0007669"/>
    <property type="project" value="TreeGrafter"/>
</dbReference>
<organism evidence="8 9">
    <name type="scientific">Herbidospora solisilvae</name>
    <dbReference type="NCBI Taxonomy" id="2696284"/>
    <lineage>
        <taxon>Bacteria</taxon>
        <taxon>Bacillati</taxon>
        <taxon>Actinomycetota</taxon>
        <taxon>Actinomycetes</taxon>
        <taxon>Streptosporangiales</taxon>
        <taxon>Streptosporangiaceae</taxon>
        <taxon>Herbidospora</taxon>
    </lineage>
</organism>